<name>A0A9P7B877_RHOMI</name>
<feature type="compositionally biased region" description="Polar residues" evidence="11">
    <location>
        <begin position="17"/>
        <end position="32"/>
    </location>
</feature>
<evidence type="ECO:0000256" key="8">
    <source>
        <dbReference type="ARBA" id="ARBA00023328"/>
    </source>
</evidence>
<keyword evidence="2 9" id="KW-0158">Chromosome</keyword>
<dbReference type="CDD" id="cd23784">
    <property type="entry name" value="RWD_Spc25"/>
    <property type="match status" value="1"/>
</dbReference>
<keyword evidence="7 9" id="KW-0131">Cell cycle</keyword>
<comment type="similarity">
    <text evidence="1 9">Belongs to the SPC25 family.</text>
</comment>
<dbReference type="Proteomes" id="UP000777482">
    <property type="component" value="Unassembled WGS sequence"/>
</dbReference>
<keyword evidence="4 9" id="KW-0498">Mitosis</keyword>
<dbReference type="PANTHER" id="PTHR14281">
    <property type="entry name" value="KINETOCHORE PROTEIN SPC25-RELATED"/>
    <property type="match status" value="1"/>
</dbReference>
<dbReference type="GO" id="GO:0031262">
    <property type="term" value="C:Ndc80 complex"/>
    <property type="evidence" value="ECO:0007669"/>
    <property type="project" value="InterPro"/>
</dbReference>
<dbReference type="InterPro" id="IPR045143">
    <property type="entry name" value="Spc25"/>
</dbReference>
<reference evidence="13 14" key="1">
    <citation type="submission" date="2020-11" db="EMBL/GenBank/DDBJ databases">
        <title>Kefir isolates.</title>
        <authorList>
            <person name="Marcisauskas S."/>
            <person name="Kim Y."/>
            <person name="Blasche S."/>
        </authorList>
    </citation>
    <scope>NUCLEOTIDE SEQUENCE [LARGE SCALE GENOMIC DNA]</scope>
    <source>
        <strain evidence="13 14">KR</strain>
    </source>
</reference>
<dbReference type="PANTHER" id="PTHR14281:SF0">
    <property type="entry name" value="KINETOCHORE PROTEIN SPC25"/>
    <property type="match status" value="1"/>
</dbReference>
<feature type="coiled-coil region" evidence="10">
    <location>
        <begin position="101"/>
        <end position="177"/>
    </location>
</feature>
<evidence type="ECO:0000313" key="14">
    <source>
        <dbReference type="Proteomes" id="UP000777482"/>
    </source>
</evidence>
<dbReference type="AlphaFoldDB" id="A0A9P7B877"/>
<evidence type="ECO:0000256" key="3">
    <source>
        <dbReference type="ARBA" id="ARBA00022618"/>
    </source>
</evidence>
<evidence type="ECO:0000256" key="9">
    <source>
        <dbReference type="RuleBase" id="RU367150"/>
    </source>
</evidence>
<proteinExistence type="inferred from homology"/>
<evidence type="ECO:0000256" key="10">
    <source>
        <dbReference type="SAM" id="Coils"/>
    </source>
</evidence>
<dbReference type="Pfam" id="PF08234">
    <property type="entry name" value="Spindle_Spc25"/>
    <property type="match status" value="1"/>
</dbReference>
<comment type="caution">
    <text evidence="13">The sequence shown here is derived from an EMBL/GenBank/DDBJ whole genome shotgun (WGS) entry which is preliminary data.</text>
</comment>
<keyword evidence="8 9" id="KW-0137">Centromere</keyword>
<feature type="domain" description="Chromosome segregation protein Spc25 C-terminal" evidence="12">
    <location>
        <begin position="218"/>
        <end position="290"/>
    </location>
</feature>
<keyword evidence="3 9" id="KW-0132">Cell division</keyword>
<keyword evidence="6 10" id="KW-0175">Coiled coil</keyword>
<comment type="subcellular location">
    <subcellularLocation>
        <location evidence="9">Nucleus</location>
    </subcellularLocation>
    <subcellularLocation>
        <location evidence="9">Chromosome</location>
        <location evidence="9">Centromere</location>
        <location evidence="9">Kinetochore</location>
    </subcellularLocation>
</comment>
<evidence type="ECO:0000256" key="5">
    <source>
        <dbReference type="ARBA" id="ARBA00022838"/>
    </source>
</evidence>
<keyword evidence="14" id="KW-1185">Reference proteome</keyword>
<dbReference type="GO" id="GO:0005634">
    <property type="term" value="C:nucleus"/>
    <property type="evidence" value="ECO:0007669"/>
    <property type="project" value="UniProtKB-SubCell"/>
</dbReference>
<protein>
    <recommendedName>
        <fullName evidence="9">Kinetochore protein SPC25</fullName>
    </recommendedName>
</protein>
<evidence type="ECO:0000256" key="2">
    <source>
        <dbReference type="ARBA" id="ARBA00022454"/>
    </source>
</evidence>
<evidence type="ECO:0000259" key="12">
    <source>
        <dbReference type="Pfam" id="PF08234"/>
    </source>
</evidence>
<dbReference type="GO" id="GO:0007059">
    <property type="term" value="P:chromosome segregation"/>
    <property type="evidence" value="ECO:0007669"/>
    <property type="project" value="InterPro"/>
</dbReference>
<dbReference type="Gene3D" id="3.30.457.50">
    <property type="entry name" value="Chromosome segregation protein Spc25"/>
    <property type="match status" value="1"/>
</dbReference>
<evidence type="ECO:0000256" key="1">
    <source>
        <dbReference type="ARBA" id="ARBA00006379"/>
    </source>
</evidence>
<evidence type="ECO:0000313" key="13">
    <source>
        <dbReference type="EMBL" id="KAG0663557.1"/>
    </source>
</evidence>
<dbReference type="EMBL" id="PUHQ01000019">
    <property type="protein sequence ID" value="KAG0663557.1"/>
    <property type="molecule type" value="Genomic_DNA"/>
</dbReference>
<evidence type="ECO:0000256" key="7">
    <source>
        <dbReference type="ARBA" id="ARBA00023306"/>
    </source>
</evidence>
<evidence type="ECO:0000256" key="11">
    <source>
        <dbReference type="SAM" id="MobiDB-lite"/>
    </source>
</evidence>
<accession>A0A9P7B877</accession>
<organism evidence="13 14">
    <name type="scientific">Rhodotorula mucilaginosa</name>
    <name type="common">Yeast</name>
    <name type="synonym">Rhodotorula rubra</name>
    <dbReference type="NCBI Taxonomy" id="5537"/>
    <lineage>
        <taxon>Eukaryota</taxon>
        <taxon>Fungi</taxon>
        <taxon>Dikarya</taxon>
        <taxon>Basidiomycota</taxon>
        <taxon>Pucciniomycotina</taxon>
        <taxon>Microbotryomycetes</taxon>
        <taxon>Sporidiobolales</taxon>
        <taxon>Sporidiobolaceae</taxon>
        <taxon>Rhodotorula</taxon>
    </lineage>
</organism>
<gene>
    <name evidence="13" type="primary">SPC25</name>
    <name evidence="13" type="ORF">C6P46_002453</name>
</gene>
<sequence length="327" mass="36336">MATAFAPRMSMPGTPRGNGTTPRSARRLQSTPSSRLSLGGNSLGAVHHAAAALAPLPPINTRTYPERSYADDDELRDLMERDKVAVDDAVSILGHALASTRKRLVESLEEIAAEHKRLERLTRELGDAAKDMVKTVQREKDEMDKAKSLENEVQTRARSLAVQVETANGEVKEIQARLQARRELKAKQRAAFTNQVARNGPELAFLEQKLGLSIRGKAPDIVQFAFHNIDSASFHRTFSLDLDASKAQYSVSSITPPSFLPSTVLSPLLSTLNSSRNLYRFILAVRHAFVDEVALEKKSFASELEREKERKRVREGREREEVVRGAV</sequence>
<keyword evidence="5 9" id="KW-0995">Kinetochore</keyword>
<evidence type="ECO:0000256" key="4">
    <source>
        <dbReference type="ARBA" id="ARBA00022776"/>
    </source>
</evidence>
<dbReference type="GO" id="GO:0051301">
    <property type="term" value="P:cell division"/>
    <property type="evidence" value="ECO:0007669"/>
    <property type="project" value="UniProtKB-UniRule"/>
</dbReference>
<dbReference type="InterPro" id="IPR013255">
    <property type="entry name" value="Spc25_C"/>
</dbReference>
<feature type="region of interest" description="Disordered" evidence="11">
    <location>
        <begin position="304"/>
        <end position="327"/>
    </location>
</feature>
<evidence type="ECO:0000256" key="6">
    <source>
        <dbReference type="ARBA" id="ARBA00023054"/>
    </source>
</evidence>
<keyword evidence="9" id="KW-0539">Nucleus</keyword>
<comment type="function">
    <text evidence="9">Acts as a component of the essential kinetochore-associated NDC80 complex, which is required for chromosome segregation and spindle checkpoint activity.</text>
</comment>
<dbReference type="OrthoDB" id="4056921at2759"/>
<comment type="subunit">
    <text evidence="9">Component of the NDC80 complex.</text>
</comment>
<feature type="region of interest" description="Disordered" evidence="11">
    <location>
        <begin position="1"/>
        <end position="41"/>
    </location>
</feature>